<evidence type="ECO:0000256" key="1">
    <source>
        <dbReference type="SAM" id="MobiDB-lite"/>
    </source>
</evidence>
<sequence>MSDRLEFFFDPICPFCWVTSRWVVEVARQRPLEVTWRPVSLAILNEEISYEERRKASPDYPDSHVRGLEMLRVVHAAREAHGPEVVGDLYTALGGLVWDQDPPEGDDFHAVMHEMARRRDLRPALEQVGLPTDLADAADDTTRDDDLRAETEEAAQRCGGGVGTPILSFSPPDQDGDEPGPALFGPVIDAPPEGDDALRLWDAVQTLAEWGGFAELKRTLRSFPDTPLSQKLARTGTTVR</sequence>
<keyword evidence="3" id="KW-1185">Reference proteome</keyword>
<comment type="caution">
    <text evidence="2">The sequence shown here is derived from an EMBL/GenBank/DDBJ whole genome shotgun (WGS) entry which is preliminary data.</text>
</comment>
<dbReference type="RefSeq" id="WP_274198577.1">
    <property type="nucleotide sequence ID" value="NZ_JAQZAO010000001.1"/>
</dbReference>
<protein>
    <submittedName>
        <fullName evidence="2">DsbA family protein</fullName>
    </submittedName>
</protein>
<accession>A0ABT5SMX6</accession>
<dbReference type="Pfam" id="PF22234">
    <property type="entry name" value="Rv2466c-like"/>
    <property type="match status" value="1"/>
</dbReference>
<gene>
    <name evidence="2" type="ORF">PGB27_01575</name>
</gene>
<reference evidence="2 3" key="1">
    <citation type="submission" date="2023-02" db="EMBL/GenBank/DDBJ databases">
        <title>Genome sequencing required for Actinomycetospora new species description.</title>
        <authorList>
            <person name="Saimee Y."/>
            <person name="Duangmal K."/>
        </authorList>
    </citation>
    <scope>NUCLEOTIDE SEQUENCE [LARGE SCALE GENOMIC DNA]</scope>
    <source>
        <strain evidence="2 3">DW7H6</strain>
    </source>
</reference>
<evidence type="ECO:0000313" key="2">
    <source>
        <dbReference type="EMBL" id="MDD7964026.1"/>
    </source>
</evidence>
<dbReference type="EMBL" id="JAQZAO010000001">
    <property type="protein sequence ID" value="MDD7964026.1"/>
    <property type="molecule type" value="Genomic_DNA"/>
</dbReference>
<dbReference type="CDD" id="cd02972">
    <property type="entry name" value="DsbA_family"/>
    <property type="match status" value="1"/>
</dbReference>
<dbReference type="Proteomes" id="UP001300763">
    <property type="component" value="Unassembled WGS sequence"/>
</dbReference>
<dbReference type="InterPro" id="IPR053977">
    <property type="entry name" value="Rv2466c-like"/>
</dbReference>
<evidence type="ECO:0000313" key="3">
    <source>
        <dbReference type="Proteomes" id="UP001300763"/>
    </source>
</evidence>
<dbReference type="Gene3D" id="3.40.30.10">
    <property type="entry name" value="Glutaredoxin"/>
    <property type="match status" value="1"/>
</dbReference>
<proteinExistence type="predicted"/>
<feature type="region of interest" description="Disordered" evidence="1">
    <location>
        <begin position="154"/>
        <end position="190"/>
    </location>
</feature>
<dbReference type="InterPro" id="IPR036249">
    <property type="entry name" value="Thioredoxin-like_sf"/>
</dbReference>
<name>A0ABT5SMX6_9PSEU</name>
<dbReference type="SUPFAM" id="SSF52833">
    <property type="entry name" value="Thioredoxin-like"/>
    <property type="match status" value="1"/>
</dbReference>
<organism evidence="2 3">
    <name type="scientific">Actinomycetospora lemnae</name>
    <dbReference type="NCBI Taxonomy" id="3019891"/>
    <lineage>
        <taxon>Bacteria</taxon>
        <taxon>Bacillati</taxon>
        <taxon>Actinomycetota</taxon>
        <taxon>Actinomycetes</taxon>
        <taxon>Pseudonocardiales</taxon>
        <taxon>Pseudonocardiaceae</taxon>
        <taxon>Actinomycetospora</taxon>
    </lineage>
</organism>